<gene>
    <name evidence="4" type="ORF">Premu_2364</name>
</gene>
<dbReference type="InterPro" id="IPR006860">
    <property type="entry name" value="FecR"/>
</dbReference>
<dbReference type="eggNOG" id="COG3712">
    <property type="taxonomic scope" value="Bacteria"/>
</dbReference>
<dbReference type="PANTHER" id="PTHR30273">
    <property type="entry name" value="PERIPLASMIC SIGNAL SENSOR AND SIGMA FACTOR ACTIVATOR FECR-RELATED"/>
    <property type="match status" value="1"/>
</dbReference>
<keyword evidence="1" id="KW-0812">Transmembrane</keyword>
<accession>F8N9D6</accession>
<evidence type="ECO:0000313" key="5">
    <source>
        <dbReference type="Proteomes" id="UP000002772"/>
    </source>
</evidence>
<dbReference type="InterPro" id="IPR012373">
    <property type="entry name" value="Ferrdict_sens_TM"/>
</dbReference>
<dbReference type="PIRSF" id="PIRSF018266">
    <property type="entry name" value="FecR"/>
    <property type="match status" value="1"/>
</dbReference>
<keyword evidence="1" id="KW-1133">Transmembrane helix</keyword>
<dbReference type="InterPro" id="IPR032508">
    <property type="entry name" value="FecR_C"/>
</dbReference>
<proteinExistence type="predicted"/>
<name>F8N9D6_9BACT</name>
<protein>
    <submittedName>
        <fullName evidence="4">Anti-FecI sigma factor, FecR</fullName>
    </submittedName>
</protein>
<dbReference type="STRING" id="688246.Premu_2364"/>
<evidence type="ECO:0000259" key="2">
    <source>
        <dbReference type="Pfam" id="PF04773"/>
    </source>
</evidence>
<dbReference type="GO" id="GO:0016989">
    <property type="term" value="F:sigma factor antagonist activity"/>
    <property type="evidence" value="ECO:0007669"/>
    <property type="project" value="TreeGrafter"/>
</dbReference>
<dbReference type="EMBL" id="GL945017">
    <property type="protein sequence ID" value="EGN57745.1"/>
    <property type="molecule type" value="Genomic_DNA"/>
</dbReference>
<feature type="domain" description="FecR protein" evidence="2">
    <location>
        <begin position="122"/>
        <end position="214"/>
    </location>
</feature>
<dbReference type="FunFam" id="2.60.120.1440:FF:000001">
    <property type="entry name" value="Putative anti-sigma factor"/>
    <property type="match status" value="1"/>
</dbReference>
<dbReference type="Gene3D" id="3.55.50.30">
    <property type="match status" value="1"/>
</dbReference>
<evidence type="ECO:0000259" key="3">
    <source>
        <dbReference type="Pfam" id="PF16344"/>
    </source>
</evidence>
<evidence type="ECO:0000256" key="1">
    <source>
        <dbReference type="SAM" id="Phobius"/>
    </source>
</evidence>
<keyword evidence="1" id="KW-0472">Membrane</keyword>
<evidence type="ECO:0000313" key="4">
    <source>
        <dbReference type="EMBL" id="EGN57745.1"/>
    </source>
</evidence>
<reference evidence="5" key="1">
    <citation type="journal article" date="2011" name="Stand. Genomic Sci.">
        <title>Non-contiguous finished genome sequence of the opportunistic oral pathogen Prevotella multisaccharivorax type strain (PPPA20).</title>
        <authorList>
            <person name="Pati A."/>
            <person name="Gronow S."/>
            <person name="Lu M."/>
            <person name="Lapidus A."/>
            <person name="Nolan M."/>
            <person name="Lucas S."/>
            <person name="Hammon N."/>
            <person name="Deshpande S."/>
            <person name="Cheng J.F."/>
            <person name="Tapia R."/>
            <person name="Han C."/>
            <person name="Goodwin L."/>
            <person name="Pitluck S."/>
            <person name="Liolios K."/>
            <person name="Pagani I."/>
            <person name="Mavromatis K."/>
            <person name="Mikhailova N."/>
            <person name="Huntemann M."/>
            <person name="Chen A."/>
            <person name="Palaniappan K."/>
            <person name="Land M."/>
            <person name="Hauser L."/>
            <person name="Detter J.C."/>
            <person name="Brambilla E.M."/>
            <person name="Rohde M."/>
            <person name="Goker M."/>
            <person name="Woyke T."/>
            <person name="Bristow J."/>
            <person name="Eisen J.A."/>
            <person name="Markowitz V."/>
            <person name="Hugenholtz P."/>
            <person name="Kyrpides N.C."/>
            <person name="Klenk H.P."/>
            <person name="Ivanova N."/>
        </authorList>
    </citation>
    <scope>NUCLEOTIDE SEQUENCE [LARGE SCALE GENOMIC DNA]</scope>
    <source>
        <strain evidence="5">DSM 17128</strain>
    </source>
</reference>
<dbReference type="Gene3D" id="2.60.120.1440">
    <property type="match status" value="1"/>
</dbReference>
<dbReference type="PANTHER" id="PTHR30273:SF2">
    <property type="entry name" value="PROTEIN FECR"/>
    <property type="match status" value="1"/>
</dbReference>
<sequence>MKYQRYRPLIEKLFKRQLTSQQAEELDEWLDHPEANEGFDDMCHTLWVNTPTAANDTVESAMLTNIMANIDNTVVEQKPQRFNFYKIAAIGLLLVTLGMGGYVYNTRSAMADRVAEVVENKVEKGKKAQLTLPDGTRVWLNSYSSLTYNGAYNMDERVVKLSGEAYFEVAKNKDKPFIVDCGGVNVEALGTTFNVKAYPTDSTLTTTLMEGRVRVSDKKSGIILEPNQQLIYNKKSNTFAVAQVDNLNEADFWKKNILYFNATTLADIAKTIERMYDVKIVFSSNDLAEATFSGTIRNNSLENVFHVISLTYPLTYEVHDNTIYLRRK</sequence>
<dbReference type="RefSeq" id="WP_007575515.1">
    <property type="nucleotide sequence ID" value="NZ_BPTS01000002.1"/>
</dbReference>
<dbReference type="Proteomes" id="UP000002772">
    <property type="component" value="Unassembled WGS sequence"/>
</dbReference>
<keyword evidence="5" id="KW-1185">Reference proteome</keyword>
<dbReference type="Pfam" id="PF04773">
    <property type="entry name" value="FecR"/>
    <property type="match status" value="1"/>
</dbReference>
<dbReference type="AlphaFoldDB" id="F8N9D6"/>
<feature type="domain" description="Protein FecR C-terminal" evidence="3">
    <location>
        <begin position="258"/>
        <end position="325"/>
    </location>
</feature>
<organism evidence="4 5">
    <name type="scientific">Hallella multisaccharivorax DSM 17128</name>
    <dbReference type="NCBI Taxonomy" id="688246"/>
    <lineage>
        <taxon>Bacteria</taxon>
        <taxon>Pseudomonadati</taxon>
        <taxon>Bacteroidota</taxon>
        <taxon>Bacteroidia</taxon>
        <taxon>Bacteroidales</taxon>
        <taxon>Prevotellaceae</taxon>
        <taxon>Hallella</taxon>
    </lineage>
</organism>
<feature type="transmembrane region" description="Helical" evidence="1">
    <location>
        <begin position="84"/>
        <end position="104"/>
    </location>
</feature>
<dbReference type="Pfam" id="PF16344">
    <property type="entry name" value="FecR_C"/>
    <property type="match status" value="1"/>
</dbReference>
<dbReference type="OrthoDB" id="650093at2"/>
<dbReference type="HOGENOM" id="CLU_050192_2_3_10"/>